<dbReference type="InterPro" id="IPR036812">
    <property type="entry name" value="NAD(P)_OxRdtase_dom_sf"/>
</dbReference>
<organism evidence="2 3">
    <name type="scientific">Cylindrobasidium torrendii FP15055 ss-10</name>
    <dbReference type="NCBI Taxonomy" id="1314674"/>
    <lineage>
        <taxon>Eukaryota</taxon>
        <taxon>Fungi</taxon>
        <taxon>Dikarya</taxon>
        <taxon>Basidiomycota</taxon>
        <taxon>Agaricomycotina</taxon>
        <taxon>Agaricomycetes</taxon>
        <taxon>Agaricomycetidae</taxon>
        <taxon>Agaricales</taxon>
        <taxon>Marasmiineae</taxon>
        <taxon>Physalacriaceae</taxon>
        <taxon>Cylindrobasidium</taxon>
    </lineage>
</organism>
<feature type="domain" description="NADP-dependent oxidoreductase" evidence="1">
    <location>
        <begin position="226"/>
        <end position="535"/>
    </location>
</feature>
<name>A0A0D7B088_9AGAR</name>
<dbReference type="PANTHER" id="PTHR43147:SF2">
    <property type="entry name" value="NADP-DEPENDENT OXIDOREDUCTASE DOMAIN-CONTAINING PROTEIN"/>
    <property type="match status" value="1"/>
</dbReference>
<dbReference type="PANTHER" id="PTHR43147">
    <property type="entry name" value="PROTEIN TAS"/>
    <property type="match status" value="1"/>
</dbReference>
<evidence type="ECO:0000313" key="2">
    <source>
        <dbReference type="EMBL" id="KIY63559.1"/>
    </source>
</evidence>
<protein>
    <submittedName>
        <fullName evidence="2">Aldo-keto reductase</fullName>
    </submittedName>
</protein>
<evidence type="ECO:0000259" key="1">
    <source>
        <dbReference type="Pfam" id="PF00248"/>
    </source>
</evidence>
<gene>
    <name evidence="2" type="ORF">CYLTODRAFT_426015</name>
</gene>
<dbReference type="SUPFAM" id="SSF51430">
    <property type="entry name" value="NAD(P)-linked oxidoreductase"/>
    <property type="match status" value="1"/>
</dbReference>
<dbReference type="AlphaFoldDB" id="A0A0D7B088"/>
<dbReference type="OrthoDB" id="686384at2759"/>
<dbReference type="Proteomes" id="UP000054007">
    <property type="component" value="Unassembled WGS sequence"/>
</dbReference>
<evidence type="ECO:0000313" key="3">
    <source>
        <dbReference type="Proteomes" id="UP000054007"/>
    </source>
</evidence>
<dbReference type="InterPro" id="IPR023210">
    <property type="entry name" value="NADP_OxRdtase_dom"/>
</dbReference>
<reference evidence="2 3" key="1">
    <citation type="journal article" date="2015" name="Fungal Genet. Biol.">
        <title>Evolution of novel wood decay mechanisms in Agaricales revealed by the genome sequences of Fistulina hepatica and Cylindrobasidium torrendii.</title>
        <authorList>
            <person name="Floudas D."/>
            <person name="Held B.W."/>
            <person name="Riley R."/>
            <person name="Nagy L.G."/>
            <person name="Koehler G."/>
            <person name="Ransdell A.S."/>
            <person name="Younus H."/>
            <person name="Chow J."/>
            <person name="Chiniquy J."/>
            <person name="Lipzen A."/>
            <person name="Tritt A."/>
            <person name="Sun H."/>
            <person name="Haridas S."/>
            <person name="LaButti K."/>
            <person name="Ohm R.A."/>
            <person name="Kues U."/>
            <person name="Blanchette R.A."/>
            <person name="Grigoriev I.V."/>
            <person name="Minto R.E."/>
            <person name="Hibbett D.S."/>
        </authorList>
    </citation>
    <scope>NUCLEOTIDE SEQUENCE [LARGE SCALE GENOMIC DNA]</scope>
    <source>
        <strain evidence="2 3">FP15055 ss-10</strain>
    </source>
</reference>
<sequence>MAGHVNMMDDVLIAQLPVPLLRSALRVLVAQGACAQKAFVAHIRSRLHEAAPEFTPAAVLFSDRETSAGYLAHARCLFSSKLVMDALPYLTHFVKCIPEAQLRWTDGDVVEKTLDRASGDIVQAMQALKETRALYPAKDLEASITALQDTLFDCEAYCLLKGLAFPFIRALLQVNDALRLLFPSSVGADRPCASPTPQIELTPGDLKTPARRLEYLQLGPIRVPRLFNGLWQSSSPAWGSASRAKQDAALTDAVRAGLVAADMADHYGDAELIYGSFRNRLPDGVAQSVVAATKWCVFAPPRVPVDKAFVLDAVMERCERLGGRVELLQFHWYDYSDKQYLLVLEELVAATHTHPHLVSAIGLCNFDAEHAAEACEFLLARTGRVGIVSNQVQYSLIDSRPRIKMAEVCERYGIRLLTYGSFCGGFLSEKWLGANSPDIYSESQVLTPSQRKYFDMILTWGTWADLQRLLWTLKSIADEHNVELSNVATRWVLDNPEVGAVIVGTRLGVSSNVDSNMNVFGLRLTEEESRRIEDVAIKGHLDKVYEKMGDCGHEYRH</sequence>
<dbReference type="Gene3D" id="3.20.20.100">
    <property type="entry name" value="NADP-dependent oxidoreductase domain"/>
    <property type="match status" value="1"/>
</dbReference>
<proteinExistence type="predicted"/>
<dbReference type="Pfam" id="PF00248">
    <property type="entry name" value="Aldo_ket_red"/>
    <property type="match status" value="1"/>
</dbReference>
<keyword evidence="3" id="KW-1185">Reference proteome</keyword>
<accession>A0A0D7B088</accession>
<dbReference type="EMBL" id="KN880688">
    <property type="protein sequence ID" value="KIY63559.1"/>
    <property type="molecule type" value="Genomic_DNA"/>
</dbReference>
<dbReference type="STRING" id="1314674.A0A0D7B088"/>